<dbReference type="InterPro" id="IPR050097">
    <property type="entry name" value="Ferredoxin-NADP_redctase_2"/>
</dbReference>
<dbReference type="Gene3D" id="3.50.50.60">
    <property type="entry name" value="FAD/NAD(P)-binding domain"/>
    <property type="match status" value="2"/>
</dbReference>
<feature type="domain" description="FAD/NAD(P)-binding" evidence="4">
    <location>
        <begin position="3"/>
        <end position="278"/>
    </location>
</feature>
<dbReference type="PANTHER" id="PTHR48105">
    <property type="entry name" value="THIOREDOXIN REDUCTASE 1-RELATED-RELATED"/>
    <property type="match status" value="1"/>
</dbReference>
<evidence type="ECO:0000313" key="6">
    <source>
        <dbReference type="Proteomes" id="UP001432000"/>
    </source>
</evidence>
<evidence type="ECO:0000259" key="4">
    <source>
        <dbReference type="Pfam" id="PF07992"/>
    </source>
</evidence>
<name>A0ABZ2PHY2_9NOCA</name>
<reference evidence="5 6" key="1">
    <citation type="submission" date="2024-03" db="EMBL/GenBank/DDBJ databases">
        <title>Natural products discovery in diverse microorganisms through a two-stage MS feature dereplication strategy.</title>
        <authorList>
            <person name="Zhang R."/>
        </authorList>
    </citation>
    <scope>NUCLEOTIDE SEQUENCE [LARGE SCALE GENOMIC DNA]</scope>
    <source>
        <strain evidence="5 6">18930</strain>
    </source>
</reference>
<sequence>MEYDSVIIGGGAAGLSAALVLSRARRKVLLVDSGSPRNVKARHLHGFLSRDGMASAELLDVGKREALGYGTEIVQARVDSISKDLTVHCDNGIDVRARAVVVATGLRDELPAIAGLAELWGRKALHCPYCHGYEVRERTLGVIGGENRPFSIHQASLVRQWSEDVVFFPGIIELEPEERRRLQARGVYIAEGAVQAVEDDRDGVAVVLEGGAAIHRSAVFVGPRFLPRHELLVELGCARADSGWVETDAVGTTSVPGVWAAGNVADSPAQIINAASAGSRAAIAINHYLLEQDIVAAVSARY</sequence>
<protein>
    <submittedName>
        <fullName evidence="5">NAD(P)/FAD-dependent oxidoreductase</fullName>
    </submittedName>
</protein>
<dbReference type="Proteomes" id="UP001432000">
    <property type="component" value="Chromosome"/>
</dbReference>
<dbReference type="SUPFAM" id="SSF51905">
    <property type="entry name" value="FAD/NAD(P)-binding domain"/>
    <property type="match status" value="1"/>
</dbReference>
<proteinExistence type="predicted"/>
<dbReference type="InterPro" id="IPR023753">
    <property type="entry name" value="FAD/NAD-binding_dom"/>
</dbReference>
<organism evidence="5 6">
    <name type="scientific">Rhodococcus sovatensis</name>
    <dbReference type="NCBI Taxonomy" id="1805840"/>
    <lineage>
        <taxon>Bacteria</taxon>
        <taxon>Bacillati</taxon>
        <taxon>Actinomycetota</taxon>
        <taxon>Actinomycetes</taxon>
        <taxon>Mycobacteriales</taxon>
        <taxon>Nocardiaceae</taxon>
        <taxon>Rhodococcus</taxon>
    </lineage>
</organism>
<dbReference type="InterPro" id="IPR036188">
    <property type="entry name" value="FAD/NAD-bd_sf"/>
</dbReference>
<evidence type="ECO:0000256" key="1">
    <source>
        <dbReference type="ARBA" id="ARBA00022630"/>
    </source>
</evidence>
<accession>A0ABZ2PHY2</accession>
<dbReference type="Pfam" id="PF07992">
    <property type="entry name" value="Pyr_redox_2"/>
    <property type="match status" value="1"/>
</dbReference>
<keyword evidence="2" id="KW-0560">Oxidoreductase</keyword>
<dbReference type="PRINTS" id="PR00469">
    <property type="entry name" value="PNDRDTASEII"/>
</dbReference>
<evidence type="ECO:0000256" key="3">
    <source>
        <dbReference type="ARBA" id="ARBA00048132"/>
    </source>
</evidence>
<dbReference type="PRINTS" id="PR00368">
    <property type="entry name" value="FADPNR"/>
</dbReference>
<comment type="catalytic activity">
    <reaction evidence="3">
        <text>[thioredoxin]-dithiol + NADP(+) = [thioredoxin]-disulfide + NADPH + H(+)</text>
        <dbReference type="Rhea" id="RHEA:20345"/>
        <dbReference type="Rhea" id="RHEA-COMP:10698"/>
        <dbReference type="Rhea" id="RHEA-COMP:10700"/>
        <dbReference type="ChEBI" id="CHEBI:15378"/>
        <dbReference type="ChEBI" id="CHEBI:29950"/>
        <dbReference type="ChEBI" id="CHEBI:50058"/>
        <dbReference type="ChEBI" id="CHEBI:57783"/>
        <dbReference type="ChEBI" id="CHEBI:58349"/>
        <dbReference type="EC" id="1.8.1.9"/>
    </reaction>
</comment>
<keyword evidence="1" id="KW-0285">Flavoprotein</keyword>
<dbReference type="RefSeq" id="WP_338888854.1">
    <property type="nucleotide sequence ID" value="NZ_CP147846.1"/>
</dbReference>
<evidence type="ECO:0000313" key="5">
    <source>
        <dbReference type="EMBL" id="WXG68569.1"/>
    </source>
</evidence>
<keyword evidence="6" id="KW-1185">Reference proteome</keyword>
<gene>
    <name evidence="5" type="ORF">WDS16_25840</name>
</gene>
<evidence type="ECO:0000256" key="2">
    <source>
        <dbReference type="ARBA" id="ARBA00023002"/>
    </source>
</evidence>
<dbReference type="EMBL" id="CP147846">
    <property type="protein sequence ID" value="WXG68569.1"/>
    <property type="molecule type" value="Genomic_DNA"/>
</dbReference>